<evidence type="ECO:0000259" key="1">
    <source>
        <dbReference type="PROSITE" id="PS50943"/>
    </source>
</evidence>
<dbReference type="GO" id="GO:0003677">
    <property type="term" value="F:DNA binding"/>
    <property type="evidence" value="ECO:0007669"/>
    <property type="project" value="InterPro"/>
</dbReference>
<dbReference type="SUPFAM" id="SSF47413">
    <property type="entry name" value="lambda repressor-like DNA-binding domains"/>
    <property type="match status" value="1"/>
</dbReference>
<name>A0A061AD07_9MOLU</name>
<proteinExistence type="predicted"/>
<protein>
    <submittedName>
        <fullName evidence="2">Cro/C1-type transcriptional regulator</fullName>
    </submittedName>
</protein>
<reference evidence="3" key="1">
    <citation type="submission" date="2014-05" db="EMBL/GenBank/DDBJ databases">
        <authorList>
            <person name="Kube M."/>
        </authorList>
    </citation>
    <scope>NUCLEOTIDE SEQUENCE [LARGE SCALE GENOMIC DNA]</scope>
</reference>
<dbReference type="InParanoid" id="A0A061AD07"/>
<evidence type="ECO:0000313" key="2">
    <source>
        <dbReference type="EMBL" id="CDR31304.1"/>
    </source>
</evidence>
<dbReference type="STRING" id="35623.Aocu_12310"/>
<dbReference type="SMART" id="SM00530">
    <property type="entry name" value="HTH_XRE"/>
    <property type="match status" value="1"/>
</dbReference>
<dbReference type="HOGENOM" id="CLU_680820_0_0_14"/>
<dbReference type="PROSITE" id="PS50943">
    <property type="entry name" value="HTH_CROC1"/>
    <property type="match status" value="1"/>
</dbReference>
<dbReference type="EMBL" id="LK028559">
    <property type="protein sequence ID" value="CDR31304.1"/>
    <property type="molecule type" value="Genomic_DNA"/>
</dbReference>
<dbReference type="InterPro" id="IPR011990">
    <property type="entry name" value="TPR-like_helical_dom_sf"/>
</dbReference>
<keyword evidence="3" id="KW-1185">Reference proteome</keyword>
<dbReference type="InterPro" id="IPR010982">
    <property type="entry name" value="Lambda_DNA-bd_dom_sf"/>
</dbReference>
<dbReference type="Pfam" id="PF01381">
    <property type="entry name" value="HTH_3"/>
    <property type="match status" value="1"/>
</dbReference>
<dbReference type="KEGG" id="aoc:Aocu_12310"/>
<accession>A0A061AD07</accession>
<dbReference type="PATRIC" id="fig|35623.3.peg.1231"/>
<dbReference type="InterPro" id="IPR001387">
    <property type="entry name" value="Cro/C1-type_HTH"/>
</dbReference>
<dbReference type="CDD" id="cd00093">
    <property type="entry name" value="HTH_XRE"/>
    <property type="match status" value="1"/>
</dbReference>
<feature type="domain" description="HTH cro/C1-type" evidence="1">
    <location>
        <begin position="9"/>
        <end position="62"/>
    </location>
</feature>
<organism evidence="2 3">
    <name type="scientific">Acholeplasma oculi</name>
    <dbReference type="NCBI Taxonomy" id="35623"/>
    <lineage>
        <taxon>Bacteria</taxon>
        <taxon>Bacillati</taxon>
        <taxon>Mycoplasmatota</taxon>
        <taxon>Mollicutes</taxon>
        <taxon>Acholeplasmatales</taxon>
        <taxon>Acholeplasmataceae</taxon>
        <taxon>Acholeplasma</taxon>
    </lineage>
</organism>
<gene>
    <name evidence="2" type="ORF">Aocu_12310</name>
</gene>
<sequence length="387" mass="46211">MQQDVGSILKHHRKEMGLTLEEGAEGICSVSYLSKVENNLIHPSDKYIALFEEKFKVDLKEKPSRLEEDIIDFIINKHFYDEPIQVDLKFMSGLDYKSKLNQLMYLTITNQVERAKKQYMELMPYIKNLNTKELKLFLYSMALLLTKEGRLKDAFSVLNLDMPYKMDCYLGCLMMKMRIMLATKMNNHPFILLNYEQVVAYLIDHEYYHIAHELKYDYIVYLVQFITLENLEYMLDKSLHLKDEQKKYVLARYHFLNGSYEEAYPIIQGLELYDINFYNLSIQILNKIGDKEALKKLISSQKYKDNIQMNLMSSYLNEKYFSRRLTTTSFIKNQIMKINDLPDMIDQLHFWYEESLENFKAHGFYKDATQMGHLIYRKIRDLSLTEY</sequence>
<dbReference type="Gene3D" id="1.25.40.10">
    <property type="entry name" value="Tetratricopeptide repeat domain"/>
    <property type="match status" value="1"/>
</dbReference>
<dbReference type="Proteomes" id="UP000032434">
    <property type="component" value="Chromosome 1"/>
</dbReference>
<dbReference type="AlphaFoldDB" id="A0A061AD07"/>
<evidence type="ECO:0000313" key="3">
    <source>
        <dbReference type="Proteomes" id="UP000032434"/>
    </source>
</evidence>